<dbReference type="Proteomes" id="UP000327157">
    <property type="component" value="Chromosome 10"/>
</dbReference>
<proteinExistence type="predicted"/>
<comment type="caution">
    <text evidence="1">The sequence shown here is derived from an EMBL/GenBank/DDBJ whole genome shotgun (WGS) entry which is preliminary data.</text>
</comment>
<dbReference type="EMBL" id="SMOL01000695">
    <property type="protein sequence ID" value="KAB2603711.1"/>
    <property type="molecule type" value="Genomic_DNA"/>
</dbReference>
<gene>
    <name evidence="1" type="ORF">D8674_004716</name>
</gene>
<organism evidence="1 2">
    <name type="scientific">Pyrus ussuriensis x Pyrus communis</name>
    <dbReference type="NCBI Taxonomy" id="2448454"/>
    <lineage>
        <taxon>Eukaryota</taxon>
        <taxon>Viridiplantae</taxon>
        <taxon>Streptophyta</taxon>
        <taxon>Embryophyta</taxon>
        <taxon>Tracheophyta</taxon>
        <taxon>Spermatophyta</taxon>
        <taxon>Magnoliopsida</taxon>
        <taxon>eudicotyledons</taxon>
        <taxon>Gunneridae</taxon>
        <taxon>Pentapetalae</taxon>
        <taxon>rosids</taxon>
        <taxon>fabids</taxon>
        <taxon>Rosales</taxon>
        <taxon>Rosaceae</taxon>
        <taxon>Amygdaloideae</taxon>
        <taxon>Maleae</taxon>
        <taxon>Pyrus</taxon>
    </lineage>
</organism>
<accession>A0A5N5FPY2</accession>
<keyword evidence="2" id="KW-1185">Reference proteome</keyword>
<reference evidence="2" key="2">
    <citation type="submission" date="2019-10" db="EMBL/GenBank/DDBJ databases">
        <title>A de novo genome assembly of a pear dwarfing rootstock.</title>
        <authorList>
            <person name="Wang F."/>
            <person name="Wang J."/>
            <person name="Li S."/>
            <person name="Zhang Y."/>
            <person name="Fang M."/>
            <person name="Ma L."/>
            <person name="Zhao Y."/>
            <person name="Jiang S."/>
        </authorList>
    </citation>
    <scope>NUCLEOTIDE SEQUENCE [LARGE SCALE GENOMIC DNA]</scope>
</reference>
<sequence length="267" mass="30553">MHVSEDYSPQCYNNNAIIFIDENMEMDFPNYGRPLYLEGRINDIFIRQALVDIGSFINIMPLAILIAARVPTTKVVRSQISINGFGNNSEKTMGYIKIDLKIGPISPEYGGTTRQANKVPKEAEDMHAPIVEDESLQKIMLTPKSLHQCRSRQSAHYRRLHAPDKCKGDEKINRELFYIRCLIPKLTAVIRAFAPLLRKGKEFHIPCTTNKYTNALATLGSKLTFVEEQPNIVVLRKEALTINWRETVRREFFRPSGKLSIKCLKEL</sequence>
<dbReference type="InterPro" id="IPR021109">
    <property type="entry name" value="Peptidase_aspartic_dom_sf"/>
</dbReference>
<evidence type="ECO:0000313" key="2">
    <source>
        <dbReference type="Proteomes" id="UP000327157"/>
    </source>
</evidence>
<dbReference type="Gene3D" id="2.40.70.10">
    <property type="entry name" value="Acid Proteases"/>
    <property type="match status" value="1"/>
</dbReference>
<protein>
    <submittedName>
        <fullName evidence="1">Uncharacterized protein</fullName>
    </submittedName>
</protein>
<reference evidence="1 2" key="3">
    <citation type="submission" date="2019-11" db="EMBL/GenBank/DDBJ databases">
        <title>A de novo genome assembly of a pear dwarfing rootstock.</title>
        <authorList>
            <person name="Wang F."/>
            <person name="Wang J."/>
            <person name="Li S."/>
            <person name="Zhang Y."/>
            <person name="Fang M."/>
            <person name="Ma L."/>
            <person name="Zhao Y."/>
            <person name="Jiang S."/>
        </authorList>
    </citation>
    <scope>NUCLEOTIDE SEQUENCE [LARGE SCALE GENOMIC DNA]</scope>
    <source>
        <strain evidence="1">S2</strain>
        <tissue evidence="1">Leaf</tissue>
    </source>
</reference>
<dbReference type="AlphaFoldDB" id="A0A5N5FPY2"/>
<evidence type="ECO:0000313" key="1">
    <source>
        <dbReference type="EMBL" id="KAB2603711.1"/>
    </source>
</evidence>
<name>A0A5N5FPY2_9ROSA</name>
<reference evidence="1 2" key="1">
    <citation type="submission" date="2019-09" db="EMBL/GenBank/DDBJ databases">
        <authorList>
            <person name="Ou C."/>
        </authorList>
    </citation>
    <scope>NUCLEOTIDE SEQUENCE [LARGE SCALE GENOMIC DNA]</scope>
    <source>
        <strain evidence="1">S2</strain>
        <tissue evidence="1">Leaf</tissue>
    </source>
</reference>